<evidence type="ECO:0000313" key="6">
    <source>
        <dbReference type="EMBL" id="RIJ23901.1"/>
    </source>
</evidence>
<organism evidence="6 7">
    <name type="scientific">Henriciella barbarensis</name>
    <dbReference type="NCBI Taxonomy" id="86342"/>
    <lineage>
        <taxon>Bacteria</taxon>
        <taxon>Pseudomonadati</taxon>
        <taxon>Pseudomonadota</taxon>
        <taxon>Alphaproteobacteria</taxon>
        <taxon>Hyphomonadales</taxon>
        <taxon>Hyphomonadaceae</taxon>
        <taxon>Henriciella</taxon>
    </lineage>
</organism>
<dbReference type="AlphaFoldDB" id="A0A399QZC0"/>
<comment type="caution">
    <text evidence="6">The sequence shown here is derived from an EMBL/GenBank/DDBJ whole genome shotgun (WGS) entry which is preliminary data.</text>
</comment>
<feature type="transmembrane region" description="Helical" evidence="5">
    <location>
        <begin position="7"/>
        <end position="27"/>
    </location>
</feature>
<dbReference type="GO" id="GO:0016020">
    <property type="term" value="C:membrane"/>
    <property type="evidence" value="ECO:0007669"/>
    <property type="project" value="UniProtKB-SubCell"/>
</dbReference>
<evidence type="ECO:0000256" key="5">
    <source>
        <dbReference type="SAM" id="Phobius"/>
    </source>
</evidence>
<dbReference type="SUPFAM" id="SSF161084">
    <property type="entry name" value="MAPEG domain-like"/>
    <property type="match status" value="1"/>
</dbReference>
<feature type="transmembrane region" description="Helical" evidence="5">
    <location>
        <begin position="120"/>
        <end position="139"/>
    </location>
</feature>
<evidence type="ECO:0000256" key="2">
    <source>
        <dbReference type="ARBA" id="ARBA00022692"/>
    </source>
</evidence>
<accession>A0A399QZC0</accession>
<dbReference type="Proteomes" id="UP000265431">
    <property type="component" value="Unassembled WGS sequence"/>
</dbReference>
<comment type="subcellular location">
    <subcellularLocation>
        <location evidence="1">Membrane</location>
    </subcellularLocation>
</comment>
<feature type="transmembrane region" description="Helical" evidence="5">
    <location>
        <begin position="74"/>
        <end position="100"/>
    </location>
</feature>
<keyword evidence="3 5" id="KW-1133">Transmembrane helix</keyword>
<evidence type="ECO:0000256" key="3">
    <source>
        <dbReference type="ARBA" id="ARBA00022989"/>
    </source>
</evidence>
<keyword evidence="7" id="KW-1185">Reference proteome</keyword>
<reference evidence="6 7" key="1">
    <citation type="submission" date="2018-08" db="EMBL/GenBank/DDBJ databases">
        <title>Henriciella mobilis sp. nov., isolated from seawater.</title>
        <authorList>
            <person name="Cheng H."/>
            <person name="Wu Y.-H."/>
            <person name="Xu X.-W."/>
            <person name="Guo L.-L."/>
        </authorList>
    </citation>
    <scope>NUCLEOTIDE SEQUENCE [LARGE SCALE GENOMIC DNA]</scope>
    <source>
        <strain evidence="6 7">CCUG66934</strain>
    </source>
</reference>
<sequence length="143" mass="16245">MPFQTEDLLPVLALVVWTLIMFIWMYLTRIPAFQKAGIDPNEARHPDAGYNAKIPASVRSIADNYNHLHEQPTIFYALVFFAALTGGADNIFMYLAWAYVILRVLHSFIQVLSSQVAQRFLVFALSTLVLIVMAAKEVLRLFL</sequence>
<dbReference type="InterPro" id="IPR001129">
    <property type="entry name" value="Membr-assoc_MAPEG"/>
</dbReference>
<evidence type="ECO:0000256" key="4">
    <source>
        <dbReference type="ARBA" id="ARBA00023136"/>
    </source>
</evidence>
<gene>
    <name evidence="6" type="ORF">D1224_06525</name>
</gene>
<proteinExistence type="predicted"/>
<dbReference type="Gene3D" id="1.20.120.550">
    <property type="entry name" value="Membrane associated eicosanoid/glutathione metabolism-like domain"/>
    <property type="match status" value="1"/>
</dbReference>
<keyword evidence="2 5" id="KW-0812">Transmembrane</keyword>
<dbReference type="InterPro" id="IPR023352">
    <property type="entry name" value="MAPEG-like_dom_sf"/>
</dbReference>
<protein>
    <submittedName>
        <fullName evidence="6">MAPEG family protein</fullName>
    </submittedName>
</protein>
<dbReference type="Pfam" id="PF01124">
    <property type="entry name" value="MAPEG"/>
    <property type="match status" value="1"/>
</dbReference>
<keyword evidence="4 5" id="KW-0472">Membrane</keyword>
<evidence type="ECO:0000313" key="7">
    <source>
        <dbReference type="Proteomes" id="UP000265431"/>
    </source>
</evidence>
<dbReference type="RefSeq" id="WP_119379090.1">
    <property type="nucleotide sequence ID" value="NZ_QWGB01000005.1"/>
</dbReference>
<evidence type="ECO:0000256" key="1">
    <source>
        <dbReference type="ARBA" id="ARBA00004370"/>
    </source>
</evidence>
<name>A0A399QZC0_9PROT</name>
<dbReference type="OrthoDB" id="5516290at2"/>
<dbReference type="EMBL" id="QWGB01000005">
    <property type="protein sequence ID" value="RIJ23901.1"/>
    <property type="molecule type" value="Genomic_DNA"/>
</dbReference>